<keyword evidence="4 6" id="KW-0862">Zinc</keyword>
<dbReference type="AlphaFoldDB" id="A0A9P5SMY4"/>
<proteinExistence type="predicted"/>
<dbReference type="PROSITE" id="PS50238">
    <property type="entry name" value="RHOGAP"/>
    <property type="match status" value="1"/>
</dbReference>
<gene>
    <name evidence="10" type="ORF">BG006_005112</name>
</gene>
<dbReference type="FunFam" id="2.10.110.10:FF:000058">
    <property type="entry name" value="Rho GTPase activator Lrg11"/>
    <property type="match status" value="1"/>
</dbReference>
<keyword evidence="11" id="KW-1185">Reference proteome</keyword>
<evidence type="ECO:0000256" key="7">
    <source>
        <dbReference type="SAM" id="MobiDB-lite"/>
    </source>
</evidence>
<evidence type="ECO:0000256" key="1">
    <source>
        <dbReference type="ARBA" id="ARBA00004123"/>
    </source>
</evidence>
<feature type="region of interest" description="Disordered" evidence="7">
    <location>
        <begin position="1"/>
        <end position="56"/>
    </location>
</feature>
<dbReference type="Proteomes" id="UP000696485">
    <property type="component" value="Unassembled WGS sequence"/>
</dbReference>
<feature type="domain" description="LIM zinc-binding" evidence="8">
    <location>
        <begin position="106"/>
        <end position="165"/>
    </location>
</feature>
<comment type="caution">
    <text evidence="10">The sequence shown here is derived from an EMBL/GenBank/DDBJ whole genome shotgun (WGS) entry which is preliminary data.</text>
</comment>
<dbReference type="PROSITE" id="PS00478">
    <property type="entry name" value="LIM_DOMAIN_1"/>
    <property type="match status" value="2"/>
</dbReference>
<dbReference type="SMART" id="SM00324">
    <property type="entry name" value="RhoGAP"/>
    <property type="match status" value="1"/>
</dbReference>
<dbReference type="SUPFAM" id="SSF48350">
    <property type="entry name" value="GTPase activation domain, GAP"/>
    <property type="match status" value="1"/>
</dbReference>
<feature type="domain" description="LIM zinc-binding" evidence="8">
    <location>
        <begin position="168"/>
        <end position="228"/>
    </location>
</feature>
<evidence type="ECO:0000256" key="4">
    <source>
        <dbReference type="ARBA" id="ARBA00022833"/>
    </source>
</evidence>
<sequence>MLQAHDNPVTQEHIPKAPQDDTLPIEATTSATAEATTTTTVPSTAHPEPLPSPTLHHTTITTALHTQPEGLTISQETESNSTTISAVATTSTTSSSPDTTTPPPEVLCAQCDRPMQGSFVRALGATYHLECFKCLDCSQVAANKFFPITENGKQYPLCERDYFRRLNLLCYSCGEALRGSYITALENKYHLDHFTCSICPTVFGPQDSYYEHESKVYCHYHYSVHYAVKCAGCRTAILKQFVEINRNGLDEHWHPECYMINKFWNVKLSFAPKGEDESPQPALEVGSEQPEQPLLLSTAEEEATTATLESTTTEEATSTTTDVAATTLALESRTPEELKRAQHQMEEKVYQIWTVLSAFEESSAGCISEMLLHVSNGSYYDGVQMAEKFILHVEILFSAIDDLELQMREAGDMNEMAHGKDAKMLCKKIVNFFSLLSHTQETGVRRLGMTQELLSLVTGLAHYLKVLIRVALTCALTLEREYHSTTVIARFLNKLMELANRDKCLRDLHGKGTMDADVTSDLCLSCRTTIENECFTFDHLHRWHPKCLICSGCAKPLADVYYDANFDAGNTSVLCQECKMPTYTTGFLHVTKLEQYTFLLRVALVRLESLLDLKDAEAGETEDRGRHLTTPPSSGPLSPSNLIRKDSRSKSSSSEDYRPYENINLGDIKRVRSTNIDNNAGRFSRRQTVVAHHTGSSGTSDQQDVRLNGGEVSGVQVQIEELAENGALPSEVRQTVDLAELTERLQINTTAANLSPSSSLRIRSNRSSRQGSQHFPSTKYPKRQYLNELSALELFMVKHLAVVILEPIVSEFFTPEDLLDLVGPRKQTLWGRFVKGLKTDKRKTKVEGTFGVPLEVLVERSGIDSAWGAGPGRIRIPSFIDESITAMRGMDMSIEGIFRKNGNIRGLKELSEAIDKDASSVDLTEENAVQIAALLKKFLRELPDPLLTFKLHRLFVVSQKIKDEEVRKLILHLTCCLLPQCNRDSMEAICLFLRWVASFSHVNDETGSKMDLRNLATVITPNILYSKSKDPIKDESFLAIEAVMRLLQYQDDFCVVPPDLAAVLKDQDLVESSTDLSSKDILKRCENLIKSKATKAHPTTEGHKHPPTPQQPPTGTSTAAAFKTVGIKPEATTVTNGADQSGQSNPIAIQRPNILGREQSVHVLVQTAHHHIPRPQTPISPQQSPPSSALAPIGITERPQVVAVGGGKDVLSLSI</sequence>
<feature type="compositionally biased region" description="Basic and acidic residues" evidence="7">
    <location>
        <begin position="643"/>
        <end position="659"/>
    </location>
</feature>
<feature type="domain" description="Rho-GAP" evidence="9">
    <location>
        <begin position="852"/>
        <end position="1054"/>
    </location>
</feature>
<keyword evidence="3" id="KW-0677">Repeat</keyword>
<keyword evidence="5" id="KW-0539">Nucleus</keyword>
<evidence type="ECO:0000313" key="11">
    <source>
        <dbReference type="Proteomes" id="UP000696485"/>
    </source>
</evidence>
<protein>
    <recommendedName>
        <fullName evidence="12">RhoGAP-domain-containing protein</fullName>
    </recommendedName>
</protein>
<evidence type="ECO:0000256" key="2">
    <source>
        <dbReference type="ARBA" id="ARBA00022723"/>
    </source>
</evidence>
<dbReference type="GO" id="GO:0030036">
    <property type="term" value="P:actin cytoskeleton organization"/>
    <property type="evidence" value="ECO:0007669"/>
    <property type="project" value="TreeGrafter"/>
</dbReference>
<dbReference type="Pfam" id="PF00620">
    <property type="entry name" value="RhoGAP"/>
    <property type="match status" value="1"/>
</dbReference>
<dbReference type="PANTHER" id="PTHR24215:SF10">
    <property type="entry name" value="RHO-GTPASE-ACTIVATING PROTEIN LRG1"/>
    <property type="match status" value="1"/>
</dbReference>
<evidence type="ECO:0008006" key="12">
    <source>
        <dbReference type="Google" id="ProtNLM"/>
    </source>
</evidence>
<evidence type="ECO:0000256" key="3">
    <source>
        <dbReference type="ARBA" id="ARBA00022737"/>
    </source>
</evidence>
<feature type="compositionally biased region" description="Low complexity" evidence="7">
    <location>
        <begin position="79"/>
        <end position="99"/>
    </location>
</feature>
<accession>A0A9P5SMY4</accession>
<dbReference type="GO" id="GO:0046872">
    <property type="term" value="F:metal ion binding"/>
    <property type="evidence" value="ECO:0007669"/>
    <property type="project" value="UniProtKB-KW"/>
</dbReference>
<comment type="subcellular location">
    <subcellularLocation>
        <location evidence="1">Nucleus</location>
    </subcellularLocation>
</comment>
<dbReference type="GO" id="GO:0005737">
    <property type="term" value="C:cytoplasm"/>
    <property type="evidence" value="ECO:0007669"/>
    <property type="project" value="TreeGrafter"/>
</dbReference>
<dbReference type="GO" id="GO:0005634">
    <property type="term" value="C:nucleus"/>
    <property type="evidence" value="ECO:0007669"/>
    <property type="project" value="UniProtKB-SubCell"/>
</dbReference>
<name>A0A9P5SMY4_9FUNG</name>
<dbReference type="CDD" id="cd09392">
    <property type="entry name" value="LIM2_Lrg1p_like"/>
    <property type="match status" value="1"/>
</dbReference>
<keyword evidence="6" id="KW-0440">LIM domain</keyword>
<feature type="region of interest" description="Disordered" evidence="7">
    <location>
        <begin position="1093"/>
        <end position="1117"/>
    </location>
</feature>
<feature type="region of interest" description="Disordered" evidence="7">
    <location>
        <begin position="618"/>
        <end position="659"/>
    </location>
</feature>
<feature type="domain" description="LIM zinc-binding" evidence="8">
    <location>
        <begin position="521"/>
        <end position="585"/>
    </location>
</feature>
<dbReference type="SUPFAM" id="SSF57716">
    <property type="entry name" value="Glucocorticoid receptor-like (DNA-binding domain)"/>
    <property type="match status" value="3"/>
</dbReference>
<dbReference type="InterPro" id="IPR008936">
    <property type="entry name" value="Rho_GTPase_activation_prot"/>
</dbReference>
<evidence type="ECO:0000256" key="6">
    <source>
        <dbReference type="PROSITE-ProRule" id="PRU00125"/>
    </source>
</evidence>
<feature type="region of interest" description="Disordered" evidence="7">
    <location>
        <begin position="72"/>
        <end position="102"/>
    </location>
</feature>
<dbReference type="InterPro" id="IPR000198">
    <property type="entry name" value="RhoGAP_dom"/>
</dbReference>
<reference evidence="10" key="1">
    <citation type="journal article" date="2020" name="Fungal Divers.">
        <title>Resolving the Mortierellaceae phylogeny through synthesis of multi-gene phylogenetics and phylogenomics.</title>
        <authorList>
            <person name="Vandepol N."/>
            <person name="Liber J."/>
            <person name="Desiro A."/>
            <person name="Na H."/>
            <person name="Kennedy M."/>
            <person name="Barry K."/>
            <person name="Grigoriev I.V."/>
            <person name="Miller A.N."/>
            <person name="O'Donnell K."/>
            <person name="Stajich J.E."/>
            <person name="Bonito G."/>
        </authorList>
    </citation>
    <scope>NUCLEOTIDE SEQUENCE</scope>
    <source>
        <strain evidence="10">NVP1</strain>
    </source>
</reference>
<feature type="compositionally biased region" description="Low complexity" evidence="7">
    <location>
        <begin position="26"/>
        <end position="56"/>
    </location>
</feature>
<dbReference type="Gene3D" id="2.10.110.10">
    <property type="entry name" value="Cysteine Rich Protein"/>
    <property type="match status" value="4"/>
</dbReference>
<evidence type="ECO:0000259" key="8">
    <source>
        <dbReference type="PROSITE" id="PS50023"/>
    </source>
</evidence>
<dbReference type="GO" id="GO:0007165">
    <property type="term" value="P:signal transduction"/>
    <property type="evidence" value="ECO:0007669"/>
    <property type="project" value="InterPro"/>
</dbReference>
<feature type="region of interest" description="Disordered" evidence="7">
    <location>
        <begin position="756"/>
        <end position="779"/>
    </location>
</feature>
<dbReference type="Pfam" id="PF00412">
    <property type="entry name" value="LIM"/>
    <property type="match status" value="2"/>
</dbReference>
<evidence type="ECO:0000313" key="10">
    <source>
        <dbReference type="EMBL" id="KAF9332019.1"/>
    </source>
</evidence>
<feature type="compositionally biased region" description="Low complexity" evidence="7">
    <location>
        <begin position="756"/>
        <end position="769"/>
    </location>
</feature>
<evidence type="ECO:0000256" key="5">
    <source>
        <dbReference type="ARBA" id="ARBA00023242"/>
    </source>
</evidence>
<dbReference type="SMART" id="SM00132">
    <property type="entry name" value="LIM"/>
    <property type="match status" value="3"/>
</dbReference>
<keyword evidence="2 6" id="KW-0479">Metal-binding</keyword>
<dbReference type="Gene3D" id="1.10.555.10">
    <property type="entry name" value="Rho GTPase activation protein"/>
    <property type="match status" value="1"/>
</dbReference>
<feature type="region of interest" description="Disordered" evidence="7">
    <location>
        <begin position="676"/>
        <end position="703"/>
    </location>
</feature>
<dbReference type="InterPro" id="IPR001781">
    <property type="entry name" value="Znf_LIM"/>
</dbReference>
<organism evidence="10 11">
    <name type="scientific">Podila minutissima</name>
    <dbReference type="NCBI Taxonomy" id="64525"/>
    <lineage>
        <taxon>Eukaryota</taxon>
        <taxon>Fungi</taxon>
        <taxon>Fungi incertae sedis</taxon>
        <taxon>Mucoromycota</taxon>
        <taxon>Mortierellomycotina</taxon>
        <taxon>Mortierellomycetes</taxon>
        <taxon>Mortierellales</taxon>
        <taxon>Mortierellaceae</taxon>
        <taxon>Podila</taxon>
    </lineage>
</organism>
<dbReference type="CDD" id="cd09391">
    <property type="entry name" value="LIM1_Lrg1p_like"/>
    <property type="match status" value="1"/>
</dbReference>
<feature type="compositionally biased region" description="Low complexity" evidence="7">
    <location>
        <begin position="628"/>
        <end position="640"/>
    </location>
</feature>
<evidence type="ECO:0000259" key="9">
    <source>
        <dbReference type="PROSITE" id="PS50238"/>
    </source>
</evidence>
<dbReference type="PROSITE" id="PS50023">
    <property type="entry name" value="LIM_DOMAIN_2"/>
    <property type="match status" value="3"/>
</dbReference>
<dbReference type="PANTHER" id="PTHR24215">
    <property type="entry name" value="RHO-GTPASE-ACTIVATING PROTEIN LRG1"/>
    <property type="match status" value="1"/>
</dbReference>
<dbReference type="EMBL" id="JAAAUY010000287">
    <property type="protein sequence ID" value="KAF9332019.1"/>
    <property type="molecule type" value="Genomic_DNA"/>
</dbReference>